<protein>
    <submittedName>
        <fullName evidence="1">Uncharacterized protein</fullName>
    </submittedName>
</protein>
<name>A0A2T4GE29_FUSCU</name>
<comment type="caution">
    <text evidence="1">The sequence shown here is derived from an EMBL/GenBank/DDBJ whole genome shotgun (WGS) entry which is preliminary data.</text>
</comment>
<keyword evidence="2" id="KW-1185">Reference proteome</keyword>
<organism evidence="1 2">
    <name type="scientific">Fusarium culmorum</name>
    <dbReference type="NCBI Taxonomy" id="5516"/>
    <lineage>
        <taxon>Eukaryota</taxon>
        <taxon>Fungi</taxon>
        <taxon>Dikarya</taxon>
        <taxon>Ascomycota</taxon>
        <taxon>Pezizomycotina</taxon>
        <taxon>Sordariomycetes</taxon>
        <taxon>Hypocreomycetidae</taxon>
        <taxon>Hypocreales</taxon>
        <taxon>Nectriaceae</taxon>
        <taxon>Fusarium</taxon>
    </lineage>
</organism>
<proteinExistence type="predicted"/>
<accession>A0A2T4GE29</accession>
<evidence type="ECO:0000313" key="2">
    <source>
        <dbReference type="Proteomes" id="UP000241587"/>
    </source>
</evidence>
<dbReference type="AlphaFoldDB" id="A0A2T4GE29"/>
<sequence>MDTEGIEVLHVTNGDTVVLSITNNLVLDLLPALHTALNKNLGTSGESLVAELHELILVVGETTAETTEGIGGTHDDGETNVLDGVHSLVNVVGRSRLGALLADGVHAAGKELTILGGDDSVNGGTKDLDTEGLELVLELDTDLESSLSTKGDIDGIGTLVLDDLADKVGVDRKEVNLVSQTLGGLDSGDVGVDEDGVDALLLQGLDGLATRVIKLTSLTNAETTTAENKDLADRDARVESLVLLHGAAREVDGGLEELRLLGAVGHGVDENIEEELGVARTGSALGVELHTEVRLLGVVDTLVAAVIGVDEKLLPAVGQAVGVDGETVVLRSDVTLASDHAGARNVVASVTELHLLGGGTSSTGEELVTQADTKDGDLNTDIRNARGLTFLHQVLVVGVDPFDLLKVVERESSQGTIDLAGDSAVGNAAHLKAHLSKHATLLTDLLGQGTGVDAVHGRNTLLLEPCAERRCGKEVREVLTSI</sequence>
<gene>
    <name evidence="1" type="ORF">FCULG_00010101</name>
</gene>
<dbReference type="Proteomes" id="UP000241587">
    <property type="component" value="Unassembled WGS sequence"/>
</dbReference>
<reference evidence="1 2" key="1">
    <citation type="submission" date="2018-02" db="EMBL/GenBank/DDBJ databases">
        <title>Fusarium culmorum secondary metabolites in fungal-bacterial-plant interactions.</title>
        <authorList>
            <person name="Schmidt R."/>
        </authorList>
    </citation>
    <scope>NUCLEOTIDE SEQUENCE [LARGE SCALE GENOMIC DNA]</scope>
    <source>
        <strain evidence="1 2">PV</strain>
    </source>
</reference>
<evidence type="ECO:0000313" key="1">
    <source>
        <dbReference type="EMBL" id="PTD01842.1"/>
    </source>
</evidence>
<dbReference type="EMBL" id="PVEM01000028">
    <property type="protein sequence ID" value="PTD01842.1"/>
    <property type="molecule type" value="Genomic_DNA"/>
</dbReference>
<dbReference type="OrthoDB" id="10408458at2759"/>